<feature type="signal peptide" evidence="3">
    <location>
        <begin position="1"/>
        <end position="19"/>
    </location>
</feature>
<keyword evidence="3" id="KW-0732">Signal</keyword>
<protein>
    <submittedName>
        <fullName evidence="4">Uncharacterized protein</fullName>
    </submittedName>
</protein>
<evidence type="ECO:0000256" key="1">
    <source>
        <dbReference type="SAM" id="MobiDB-lite"/>
    </source>
</evidence>
<keyword evidence="2" id="KW-1133">Transmembrane helix</keyword>
<dbReference type="EMBL" id="VSRR010000016">
    <property type="protein sequence ID" value="MPC08077.1"/>
    <property type="molecule type" value="Genomic_DNA"/>
</dbReference>
<evidence type="ECO:0000256" key="3">
    <source>
        <dbReference type="SAM" id="SignalP"/>
    </source>
</evidence>
<keyword evidence="5" id="KW-1185">Reference proteome</keyword>
<comment type="caution">
    <text evidence="4">The sequence shown here is derived from an EMBL/GenBank/DDBJ whole genome shotgun (WGS) entry which is preliminary data.</text>
</comment>
<dbReference type="Proteomes" id="UP000324222">
    <property type="component" value="Unassembled WGS sequence"/>
</dbReference>
<dbReference type="AlphaFoldDB" id="A0A5B7CF84"/>
<proteinExistence type="predicted"/>
<feature type="region of interest" description="Disordered" evidence="1">
    <location>
        <begin position="23"/>
        <end position="63"/>
    </location>
</feature>
<feature type="transmembrane region" description="Helical" evidence="2">
    <location>
        <begin position="95"/>
        <end position="115"/>
    </location>
</feature>
<gene>
    <name evidence="4" type="ORF">E2C01_000650</name>
</gene>
<sequence length="146" mass="15810">MQRLLTAVLAACVVACVRGDVSHTPPSQSASPPPGNYPQTAPAPGPAPSTNAATPAHSYPDPQQGAVYEDYVYYYPVQQDKKKGGMFDFKKDSDLVSFIIVGVLLVGGLLVVLAYMQPEDARTLQVSYHDMYHLASQVYQAISKTY</sequence>
<accession>A0A5B7CF84</accession>
<evidence type="ECO:0000256" key="2">
    <source>
        <dbReference type="SAM" id="Phobius"/>
    </source>
</evidence>
<evidence type="ECO:0000313" key="4">
    <source>
        <dbReference type="EMBL" id="MPC08077.1"/>
    </source>
</evidence>
<keyword evidence="2" id="KW-0472">Membrane</keyword>
<feature type="compositionally biased region" description="Pro residues" evidence="1">
    <location>
        <begin position="31"/>
        <end position="47"/>
    </location>
</feature>
<evidence type="ECO:0000313" key="5">
    <source>
        <dbReference type="Proteomes" id="UP000324222"/>
    </source>
</evidence>
<feature type="chain" id="PRO_5023053610" evidence="3">
    <location>
        <begin position="20"/>
        <end position="146"/>
    </location>
</feature>
<reference evidence="4 5" key="1">
    <citation type="submission" date="2019-05" db="EMBL/GenBank/DDBJ databases">
        <title>Another draft genome of Portunus trituberculatus and its Hox gene families provides insights of decapod evolution.</title>
        <authorList>
            <person name="Jeong J.-H."/>
            <person name="Song I."/>
            <person name="Kim S."/>
            <person name="Choi T."/>
            <person name="Kim D."/>
            <person name="Ryu S."/>
            <person name="Kim W."/>
        </authorList>
    </citation>
    <scope>NUCLEOTIDE SEQUENCE [LARGE SCALE GENOMIC DNA]</scope>
    <source>
        <tissue evidence="4">Muscle</tissue>
    </source>
</reference>
<keyword evidence="2" id="KW-0812">Transmembrane</keyword>
<name>A0A5B7CF84_PORTR</name>
<organism evidence="4 5">
    <name type="scientific">Portunus trituberculatus</name>
    <name type="common">Swimming crab</name>
    <name type="synonym">Neptunus trituberculatus</name>
    <dbReference type="NCBI Taxonomy" id="210409"/>
    <lineage>
        <taxon>Eukaryota</taxon>
        <taxon>Metazoa</taxon>
        <taxon>Ecdysozoa</taxon>
        <taxon>Arthropoda</taxon>
        <taxon>Crustacea</taxon>
        <taxon>Multicrustacea</taxon>
        <taxon>Malacostraca</taxon>
        <taxon>Eumalacostraca</taxon>
        <taxon>Eucarida</taxon>
        <taxon>Decapoda</taxon>
        <taxon>Pleocyemata</taxon>
        <taxon>Brachyura</taxon>
        <taxon>Eubrachyura</taxon>
        <taxon>Portunoidea</taxon>
        <taxon>Portunidae</taxon>
        <taxon>Portuninae</taxon>
        <taxon>Portunus</taxon>
    </lineage>
</organism>